<dbReference type="Pfam" id="PF20142">
    <property type="entry name" value="Scaffold"/>
    <property type="match status" value="1"/>
</dbReference>
<dbReference type="InterPro" id="IPR052905">
    <property type="entry name" value="LD-transpeptidase_YkuD-like"/>
</dbReference>
<dbReference type="InterPro" id="IPR036366">
    <property type="entry name" value="PGBDSf"/>
</dbReference>
<keyword evidence="5 7" id="KW-0573">Peptidoglycan synthesis</keyword>
<dbReference type="Gene3D" id="1.10.101.10">
    <property type="entry name" value="PGBD-like superfamily/PGBD"/>
    <property type="match status" value="1"/>
</dbReference>
<dbReference type="GO" id="GO:0008360">
    <property type="term" value="P:regulation of cell shape"/>
    <property type="evidence" value="ECO:0007669"/>
    <property type="project" value="UniProtKB-UniRule"/>
</dbReference>
<evidence type="ECO:0000256" key="4">
    <source>
        <dbReference type="ARBA" id="ARBA00022960"/>
    </source>
</evidence>
<dbReference type="GO" id="GO:0009252">
    <property type="term" value="P:peptidoglycan biosynthetic process"/>
    <property type="evidence" value="ECO:0007669"/>
    <property type="project" value="UniProtKB-UniPathway"/>
</dbReference>
<reference evidence="10 11" key="1">
    <citation type="submission" date="2017-01" db="EMBL/GenBank/DDBJ databases">
        <authorList>
            <person name="Mah S.A."/>
            <person name="Swanson W.J."/>
            <person name="Moy G.W."/>
            <person name="Vacquier V.D."/>
        </authorList>
    </citation>
    <scope>NUCLEOTIDE SEQUENCE [LARGE SCALE GENOMIC DNA]</scope>
    <source>
        <strain evidence="10 11">DSM 11589</strain>
    </source>
</reference>
<evidence type="ECO:0000259" key="9">
    <source>
        <dbReference type="PROSITE" id="PS52029"/>
    </source>
</evidence>
<accession>A0A1N7NJX8</accession>
<keyword evidence="6 7" id="KW-0961">Cell wall biogenesis/degradation</keyword>
<feature type="region of interest" description="Disordered" evidence="8">
    <location>
        <begin position="22"/>
        <end position="45"/>
    </location>
</feature>
<dbReference type="Pfam" id="PF03734">
    <property type="entry name" value="YkuD"/>
    <property type="match status" value="1"/>
</dbReference>
<dbReference type="PANTHER" id="PTHR41533">
    <property type="entry name" value="L,D-TRANSPEPTIDASE HI_1667-RELATED"/>
    <property type="match status" value="1"/>
</dbReference>
<dbReference type="UniPathway" id="UPA00219"/>
<dbReference type="CDD" id="cd16913">
    <property type="entry name" value="YkuD_like"/>
    <property type="match status" value="1"/>
</dbReference>
<feature type="active site" description="Nucleophile" evidence="7">
    <location>
        <position position="465"/>
    </location>
</feature>
<keyword evidence="3" id="KW-0808">Transferase</keyword>
<feature type="active site" description="Proton donor/acceptor" evidence="7">
    <location>
        <position position="446"/>
    </location>
</feature>
<name>A0A1N7NJX8_9PROT</name>
<dbReference type="GO" id="GO:0071555">
    <property type="term" value="P:cell wall organization"/>
    <property type="evidence" value="ECO:0007669"/>
    <property type="project" value="UniProtKB-UniRule"/>
</dbReference>
<evidence type="ECO:0000256" key="6">
    <source>
        <dbReference type="ARBA" id="ARBA00023316"/>
    </source>
</evidence>
<dbReference type="InterPro" id="IPR036365">
    <property type="entry name" value="PGBD-like_sf"/>
</dbReference>
<gene>
    <name evidence="10" type="ORF">SAMN05421779_105174</name>
</gene>
<evidence type="ECO:0000256" key="2">
    <source>
        <dbReference type="ARBA" id="ARBA00005992"/>
    </source>
</evidence>
<feature type="domain" description="L,D-TPase catalytic" evidence="9">
    <location>
        <begin position="310"/>
        <end position="486"/>
    </location>
</feature>
<dbReference type="EMBL" id="FTOA01000005">
    <property type="protein sequence ID" value="SIS98612.1"/>
    <property type="molecule type" value="Genomic_DNA"/>
</dbReference>
<dbReference type="InterPro" id="IPR002477">
    <property type="entry name" value="Peptidoglycan-bd-like"/>
</dbReference>
<feature type="compositionally biased region" description="Polar residues" evidence="8">
    <location>
        <begin position="32"/>
        <end position="42"/>
    </location>
</feature>
<feature type="region of interest" description="Disordered" evidence="8">
    <location>
        <begin position="587"/>
        <end position="752"/>
    </location>
</feature>
<evidence type="ECO:0000256" key="8">
    <source>
        <dbReference type="SAM" id="MobiDB-lite"/>
    </source>
</evidence>
<sequence>MHIMAGVMALAVQAADVAPARATSHTGDAKQGNGTAAPSASHTQAPALAAPPLTASALQQAAHTLPGLPAEIQAAYAARGWKPYWMTSQASQADRIADLTAALTQAEAHGLTLPALHGSQTESPATYELTLSWAAATMARALSYGALTSPASDAERVAPPSLASLLDQVASAASPGSNILHRVPQTPLYTTMLAALAKSREVAARESWPKVPTSGKLTPGDDAAEVPDFRRRLAASNAYHADDATMASTLYDETLAAAIKVFQDEHGLEPDGVIGKSTREALNMSPAMRVDQLKANLDRLRWLPDHLSDRYLLVNIAGFEAWLFNKGAVEMSTPVIVGKDQQQTPSFSNAIRSVEFNPSWEVPRSIAMKEILPKLAKDHGYLAKEDMEVYEGWENGGQVINPDSVDWASLARNDRLPYRFRQKPGPKNSLGRVKLLFPNSYDVYLHDTPSRGLFNRRVRAFSHGCMRVGKPLELASVVLGMPLDKVQEAVSSGKQIRHKVTDPLPIHITYLTSWADPGNGAIRYGSDVYGRDAALIAQFHPAGKSSDDDLDSGILKARAVLAHSGQPPVAETPVAEAAPAGLPAVPEASAQAPVTDTTAPPTNAVAPAPAQEAPAPALPAAGAPKADAQKAAAPQAEAQKVDPPKAEPPKAAPAQAPAKVAMIPDVPPRKVNPPAAAAAPARPAHDTVPTAKKPPEQSKVEAEAVPSVTASTETVAASTSPETATAPTQATPESKEGFFSFIKPAEKNILSQ</sequence>
<evidence type="ECO:0000313" key="10">
    <source>
        <dbReference type="EMBL" id="SIS98612.1"/>
    </source>
</evidence>
<dbReference type="Pfam" id="PF01471">
    <property type="entry name" value="PG_binding_1"/>
    <property type="match status" value="1"/>
</dbReference>
<dbReference type="AlphaFoldDB" id="A0A1N7NJX8"/>
<evidence type="ECO:0000256" key="5">
    <source>
        <dbReference type="ARBA" id="ARBA00022984"/>
    </source>
</evidence>
<feature type="compositionally biased region" description="Low complexity" evidence="8">
    <location>
        <begin position="673"/>
        <end position="682"/>
    </location>
</feature>
<evidence type="ECO:0000256" key="7">
    <source>
        <dbReference type="PROSITE-ProRule" id="PRU01373"/>
    </source>
</evidence>
<dbReference type="PROSITE" id="PS52029">
    <property type="entry name" value="LD_TPASE"/>
    <property type="match status" value="1"/>
</dbReference>
<feature type="compositionally biased region" description="Basic and acidic residues" evidence="8">
    <location>
        <begin position="693"/>
        <end position="702"/>
    </location>
</feature>
<dbReference type="SUPFAM" id="SSF141523">
    <property type="entry name" value="L,D-transpeptidase catalytic domain-like"/>
    <property type="match status" value="1"/>
</dbReference>
<evidence type="ECO:0000256" key="1">
    <source>
        <dbReference type="ARBA" id="ARBA00004752"/>
    </source>
</evidence>
<dbReference type="SUPFAM" id="SSF47090">
    <property type="entry name" value="PGBD-like"/>
    <property type="match status" value="1"/>
</dbReference>
<feature type="compositionally biased region" description="Low complexity" evidence="8">
    <location>
        <begin position="590"/>
        <end position="638"/>
    </location>
</feature>
<feature type="compositionally biased region" description="Low complexity" evidence="8">
    <location>
        <begin position="704"/>
        <end position="732"/>
    </location>
</feature>
<evidence type="ECO:0000313" key="11">
    <source>
        <dbReference type="Proteomes" id="UP000185678"/>
    </source>
</evidence>
<dbReference type="PANTHER" id="PTHR41533:SF2">
    <property type="entry name" value="BLR7131 PROTEIN"/>
    <property type="match status" value="1"/>
</dbReference>
<keyword evidence="11" id="KW-1185">Reference proteome</keyword>
<dbReference type="InterPro" id="IPR038063">
    <property type="entry name" value="Transpep_catalytic_dom"/>
</dbReference>
<comment type="pathway">
    <text evidence="1 7">Cell wall biogenesis; peptidoglycan biosynthesis.</text>
</comment>
<feature type="compositionally biased region" description="Basic and acidic residues" evidence="8">
    <location>
        <begin position="639"/>
        <end position="648"/>
    </location>
</feature>
<dbReference type="STRING" id="80876.SAMN05421779_105174"/>
<organism evidence="10 11">
    <name type="scientific">Insolitispirillum peregrinum</name>
    <dbReference type="NCBI Taxonomy" id="80876"/>
    <lineage>
        <taxon>Bacteria</taxon>
        <taxon>Pseudomonadati</taxon>
        <taxon>Pseudomonadota</taxon>
        <taxon>Alphaproteobacteria</taxon>
        <taxon>Rhodospirillales</taxon>
        <taxon>Novispirillaceae</taxon>
        <taxon>Insolitispirillum</taxon>
    </lineage>
</organism>
<keyword evidence="4 7" id="KW-0133">Cell shape</keyword>
<dbReference type="GO" id="GO:0004180">
    <property type="term" value="F:carboxypeptidase activity"/>
    <property type="evidence" value="ECO:0007669"/>
    <property type="project" value="UniProtKB-ARBA"/>
</dbReference>
<protein>
    <submittedName>
        <fullName evidence="10">Murein L,D-transpeptidase YcbB/YkuD</fullName>
    </submittedName>
</protein>
<comment type="similarity">
    <text evidence="2">Belongs to the YkuD family.</text>
</comment>
<proteinExistence type="inferred from homology"/>
<dbReference type="GO" id="GO:0016740">
    <property type="term" value="F:transferase activity"/>
    <property type="evidence" value="ECO:0007669"/>
    <property type="project" value="UniProtKB-KW"/>
</dbReference>
<evidence type="ECO:0000256" key="3">
    <source>
        <dbReference type="ARBA" id="ARBA00022679"/>
    </source>
</evidence>
<dbReference type="Gene3D" id="2.40.440.10">
    <property type="entry name" value="L,D-transpeptidase catalytic domain-like"/>
    <property type="match status" value="1"/>
</dbReference>
<dbReference type="InterPro" id="IPR045380">
    <property type="entry name" value="LD_TPept_scaffold_dom"/>
</dbReference>
<dbReference type="Proteomes" id="UP000185678">
    <property type="component" value="Unassembled WGS sequence"/>
</dbReference>
<dbReference type="InterPro" id="IPR005490">
    <property type="entry name" value="LD_TPept_cat_dom"/>
</dbReference>